<dbReference type="EMBL" id="SJPN01000019">
    <property type="protein sequence ID" value="TWT91161.1"/>
    <property type="molecule type" value="Genomic_DNA"/>
</dbReference>
<comment type="caution">
    <text evidence="2">The sequence shown here is derived from an EMBL/GenBank/DDBJ whole genome shotgun (WGS) entry which is preliminary data.</text>
</comment>
<dbReference type="OrthoDB" id="268738at2"/>
<sequence length="202" mass="22723">MNEIDNPHDDKFNDPRVSVTRRGILIGVAILVLGVLGAIGSIYARRTRLEKSRAYWGDDTITALQLAERVELVSISGKEFEPVNLSGTPGLGHLRHSLLDERSYLWDSTKDNPVTSLSAAADSYVVELRFSDPTEHRFAERGIQLDMNDGWVGLVLAENSAAEKRIPAVEQRVQLIERVRPALRKFLETLINVQQKSYDQRN</sequence>
<keyword evidence="1" id="KW-0812">Transmembrane</keyword>
<protein>
    <submittedName>
        <fullName evidence="2">Uncharacterized protein</fullName>
    </submittedName>
</protein>
<keyword evidence="1" id="KW-1133">Transmembrane helix</keyword>
<feature type="transmembrane region" description="Helical" evidence="1">
    <location>
        <begin position="24"/>
        <end position="44"/>
    </location>
</feature>
<gene>
    <name evidence="2" type="ORF">Pla52n_67030</name>
</gene>
<keyword evidence="3" id="KW-1185">Reference proteome</keyword>
<keyword evidence="1" id="KW-0472">Membrane</keyword>
<reference evidence="2 3" key="1">
    <citation type="submission" date="2019-02" db="EMBL/GenBank/DDBJ databases">
        <title>Deep-cultivation of Planctomycetes and their phenomic and genomic characterization uncovers novel biology.</title>
        <authorList>
            <person name="Wiegand S."/>
            <person name="Jogler M."/>
            <person name="Boedeker C."/>
            <person name="Pinto D."/>
            <person name="Vollmers J."/>
            <person name="Rivas-Marin E."/>
            <person name="Kohn T."/>
            <person name="Peeters S.H."/>
            <person name="Heuer A."/>
            <person name="Rast P."/>
            <person name="Oberbeckmann S."/>
            <person name="Bunk B."/>
            <person name="Jeske O."/>
            <person name="Meyerdierks A."/>
            <person name="Storesund J.E."/>
            <person name="Kallscheuer N."/>
            <person name="Luecker S."/>
            <person name="Lage O.M."/>
            <person name="Pohl T."/>
            <person name="Merkel B.J."/>
            <person name="Hornburger P."/>
            <person name="Mueller R.-W."/>
            <person name="Bruemmer F."/>
            <person name="Labrenz M."/>
            <person name="Spormann A.M."/>
            <person name="Op Den Camp H."/>
            <person name="Overmann J."/>
            <person name="Amann R."/>
            <person name="Jetten M.S.M."/>
            <person name="Mascher T."/>
            <person name="Medema M.H."/>
            <person name="Devos D.P."/>
            <person name="Kaster A.-K."/>
            <person name="Ovreas L."/>
            <person name="Rohde M."/>
            <person name="Galperin M.Y."/>
            <person name="Jogler C."/>
        </authorList>
    </citation>
    <scope>NUCLEOTIDE SEQUENCE [LARGE SCALE GENOMIC DNA]</scope>
    <source>
        <strain evidence="2 3">Pla52n</strain>
    </source>
</reference>
<name>A0A5C5ZW03_9BACT</name>
<proteinExistence type="predicted"/>
<evidence type="ECO:0000313" key="2">
    <source>
        <dbReference type="EMBL" id="TWT91161.1"/>
    </source>
</evidence>
<dbReference type="Proteomes" id="UP000320176">
    <property type="component" value="Unassembled WGS sequence"/>
</dbReference>
<dbReference type="AlphaFoldDB" id="A0A5C5ZW03"/>
<organism evidence="2 3">
    <name type="scientific">Stieleria varia</name>
    <dbReference type="NCBI Taxonomy" id="2528005"/>
    <lineage>
        <taxon>Bacteria</taxon>
        <taxon>Pseudomonadati</taxon>
        <taxon>Planctomycetota</taxon>
        <taxon>Planctomycetia</taxon>
        <taxon>Pirellulales</taxon>
        <taxon>Pirellulaceae</taxon>
        <taxon>Stieleria</taxon>
    </lineage>
</organism>
<accession>A0A5C5ZW03</accession>
<evidence type="ECO:0000256" key="1">
    <source>
        <dbReference type="SAM" id="Phobius"/>
    </source>
</evidence>
<evidence type="ECO:0000313" key="3">
    <source>
        <dbReference type="Proteomes" id="UP000320176"/>
    </source>
</evidence>
<dbReference type="RefSeq" id="WP_146523594.1">
    <property type="nucleotide sequence ID" value="NZ_CP151726.1"/>
</dbReference>